<evidence type="ECO:0000256" key="1">
    <source>
        <dbReference type="SAM" id="MobiDB-lite"/>
    </source>
</evidence>
<keyword evidence="2" id="KW-0472">Membrane</keyword>
<evidence type="ECO:0000313" key="3">
    <source>
        <dbReference type="EMBL" id="KAH3721932.1"/>
    </source>
</evidence>
<name>A0A9D4CD19_DREPO</name>
<feature type="compositionally biased region" description="Acidic residues" evidence="1">
    <location>
        <begin position="368"/>
        <end position="405"/>
    </location>
</feature>
<feature type="region of interest" description="Disordered" evidence="1">
    <location>
        <begin position="196"/>
        <end position="238"/>
    </location>
</feature>
<feature type="compositionally biased region" description="Polar residues" evidence="1">
    <location>
        <begin position="293"/>
        <end position="303"/>
    </location>
</feature>
<feature type="region of interest" description="Disordered" evidence="1">
    <location>
        <begin position="293"/>
        <end position="405"/>
    </location>
</feature>
<sequence>MKCPSLTCNAIERVDNCCRSYFKNIGNACSCNSQDKDPCIISINENYFRLCGNDCCPDIVHGDGKADVLGVRIYGWHSYDITGTPQYFCLECDGCRIKFHPKNLLFESLIKLANLVYFLVYNVLAVSLAIIASTLECFWNLIVKVLALFCVSCCIDKSDAMNEMNCYCLHCERSEEKYEKCCGCCRWEKSEVVTSQPGSSRKRRRRHSSRNVGSGKIRKHSKHGPGMSPRHSRGHRRFHHKYIDRDTEIKSHDKVIDEQAFQAISKRSFTHEKHVNINAKLLKNVNVLRASTSGSPMNVSGSPASKRGSLPLNQNFAFDTPRSEASFQMTSQPDKLVTSDRLQTPRRARYSRKHEYQNSPSSSTSSSDDTDDNNYNNDYDDDDSDEDDDVDGDDGDDMIYESDDDVFSDDEIISTAFSHTKKMTLTKVKDGNNSSYSYGEHIVKQEPTMSPNVKIKHQVNKEDITGSSQYVNIEHYVNMPSSVEDVANSDIGTMLNSSLQETKQQITTDDGNTELYFTVNHRVNSPPSGTDMAGSDNDPASTAGELILEDLEYTSDYSGQGIYMPETSL</sequence>
<keyword evidence="2" id="KW-0812">Transmembrane</keyword>
<dbReference type="EMBL" id="JAIWYP010000013">
    <property type="protein sequence ID" value="KAH3721932.1"/>
    <property type="molecule type" value="Genomic_DNA"/>
</dbReference>
<protein>
    <submittedName>
        <fullName evidence="3">Uncharacterized protein</fullName>
    </submittedName>
</protein>
<organism evidence="3 4">
    <name type="scientific">Dreissena polymorpha</name>
    <name type="common">Zebra mussel</name>
    <name type="synonym">Mytilus polymorpha</name>
    <dbReference type="NCBI Taxonomy" id="45954"/>
    <lineage>
        <taxon>Eukaryota</taxon>
        <taxon>Metazoa</taxon>
        <taxon>Spiralia</taxon>
        <taxon>Lophotrochozoa</taxon>
        <taxon>Mollusca</taxon>
        <taxon>Bivalvia</taxon>
        <taxon>Autobranchia</taxon>
        <taxon>Heteroconchia</taxon>
        <taxon>Euheterodonta</taxon>
        <taxon>Imparidentia</taxon>
        <taxon>Neoheterodontei</taxon>
        <taxon>Myida</taxon>
        <taxon>Dreissenoidea</taxon>
        <taxon>Dreissenidae</taxon>
        <taxon>Dreissena</taxon>
    </lineage>
</organism>
<comment type="caution">
    <text evidence="3">The sequence shown here is derived from an EMBL/GenBank/DDBJ whole genome shotgun (WGS) entry which is preliminary data.</text>
</comment>
<proteinExistence type="predicted"/>
<dbReference type="Proteomes" id="UP000828390">
    <property type="component" value="Unassembled WGS sequence"/>
</dbReference>
<reference evidence="3" key="2">
    <citation type="submission" date="2020-11" db="EMBL/GenBank/DDBJ databases">
        <authorList>
            <person name="McCartney M.A."/>
            <person name="Auch B."/>
            <person name="Kono T."/>
            <person name="Mallez S."/>
            <person name="Becker A."/>
            <person name="Gohl D.M."/>
            <person name="Silverstein K.A.T."/>
            <person name="Koren S."/>
            <person name="Bechman K.B."/>
            <person name="Herman A."/>
            <person name="Abrahante J.E."/>
            <person name="Garbe J."/>
        </authorList>
    </citation>
    <scope>NUCLEOTIDE SEQUENCE</scope>
    <source>
        <strain evidence="3">Duluth1</strain>
        <tissue evidence="3">Whole animal</tissue>
    </source>
</reference>
<feature type="region of interest" description="Disordered" evidence="1">
    <location>
        <begin position="525"/>
        <end position="544"/>
    </location>
</feature>
<reference evidence="3" key="1">
    <citation type="journal article" date="2019" name="bioRxiv">
        <title>The Genome of the Zebra Mussel, Dreissena polymorpha: A Resource for Invasive Species Research.</title>
        <authorList>
            <person name="McCartney M.A."/>
            <person name="Auch B."/>
            <person name="Kono T."/>
            <person name="Mallez S."/>
            <person name="Zhang Y."/>
            <person name="Obille A."/>
            <person name="Becker A."/>
            <person name="Abrahante J.E."/>
            <person name="Garbe J."/>
            <person name="Badalamenti J.P."/>
            <person name="Herman A."/>
            <person name="Mangelson H."/>
            <person name="Liachko I."/>
            <person name="Sullivan S."/>
            <person name="Sone E.D."/>
            <person name="Koren S."/>
            <person name="Silverstein K.A.T."/>
            <person name="Beckman K.B."/>
            <person name="Gohl D.M."/>
        </authorList>
    </citation>
    <scope>NUCLEOTIDE SEQUENCE</scope>
    <source>
        <strain evidence="3">Duluth1</strain>
        <tissue evidence="3">Whole animal</tissue>
    </source>
</reference>
<feature type="compositionally biased region" description="Basic residues" evidence="1">
    <location>
        <begin position="200"/>
        <end position="209"/>
    </location>
</feature>
<feature type="compositionally biased region" description="Polar residues" evidence="1">
    <location>
        <begin position="311"/>
        <end position="333"/>
    </location>
</feature>
<dbReference type="AlphaFoldDB" id="A0A9D4CD19"/>
<gene>
    <name evidence="3" type="ORF">DPMN_064881</name>
</gene>
<evidence type="ECO:0000313" key="4">
    <source>
        <dbReference type="Proteomes" id="UP000828390"/>
    </source>
</evidence>
<keyword evidence="4" id="KW-1185">Reference proteome</keyword>
<accession>A0A9D4CD19</accession>
<feature type="transmembrane region" description="Helical" evidence="2">
    <location>
        <begin position="112"/>
        <end position="132"/>
    </location>
</feature>
<feature type="compositionally biased region" description="Low complexity" evidence="1">
    <location>
        <begin position="358"/>
        <end position="367"/>
    </location>
</feature>
<evidence type="ECO:0000256" key="2">
    <source>
        <dbReference type="SAM" id="Phobius"/>
    </source>
</evidence>
<keyword evidence="2" id="KW-1133">Transmembrane helix</keyword>